<name>X4YE63_9CAUD</name>
<feature type="domain" description="Putative phage ssDNA-binding" evidence="1">
    <location>
        <begin position="40"/>
        <end position="176"/>
    </location>
</feature>
<dbReference type="Proteomes" id="UP000019791">
    <property type="component" value="Segment"/>
</dbReference>
<proteinExistence type="predicted"/>
<dbReference type="InterPro" id="IPR057581">
    <property type="entry name" value="Phage_ssDNA_bind"/>
</dbReference>
<evidence type="ECO:0000313" key="2">
    <source>
        <dbReference type="EMBL" id="AHV83032.1"/>
    </source>
</evidence>
<dbReference type="KEGG" id="vg:19527437"/>
<reference evidence="2 3" key="1">
    <citation type="submission" date="2014-02" db="EMBL/GenBank/DDBJ databases">
        <title>Complete genome sequences of four novel Lactococcus lactis phages distantly related to the rare 1706 phage species.</title>
        <authorList>
            <person name="Kot W."/>
            <person name="Neve H."/>
            <person name="Vogensen F.K."/>
            <person name="Heller K.J."/>
            <person name="Hansen L.H."/>
        </authorList>
    </citation>
    <scope>NUCLEOTIDE SEQUENCE [LARGE SCALE GENOMIC DNA]</scope>
</reference>
<gene>
    <name evidence="2" type="ORF">P078_0069</name>
</gene>
<keyword evidence="3" id="KW-1185">Reference proteome</keyword>
<evidence type="ECO:0000259" key="1">
    <source>
        <dbReference type="Pfam" id="PF24083"/>
    </source>
</evidence>
<organism evidence="2 3">
    <name type="scientific">Lactococcus phage P078</name>
    <dbReference type="NCBI Taxonomy" id="1476886"/>
    <lineage>
        <taxon>Viruses</taxon>
        <taxon>Duplodnaviria</taxon>
        <taxon>Heunggongvirae</taxon>
        <taxon>Uroviricota</taxon>
        <taxon>Caudoviricetes</taxon>
        <taxon>Nevevirus</taxon>
        <taxon>Nevevirus P078</taxon>
    </lineage>
</organism>
<protein>
    <recommendedName>
        <fullName evidence="1">Putative phage ssDNA-binding domain-containing protein</fullName>
    </recommendedName>
</protein>
<dbReference type="GeneID" id="19527437"/>
<dbReference type="RefSeq" id="YP_009036894.1">
    <property type="nucleotide sequence ID" value="NC_024215.1"/>
</dbReference>
<sequence>MTLQIMANGNPAPITLSGVRLTFLNFEGAVKKPIVDQQGNLQGMKGRYNTNGARKFALRLDEDMARLMESDGFNIKWPKPDPERYPDPAEDPRQATLEITVSKDQQVSPSVGIMIHNNQTGMDDRIPEEALFTIDDMNIAYADVVINPYAWTMNEGTPDEKHGIKAYLRAIKIYLNDYSYSFEPNYGVELED</sequence>
<dbReference type="EMBL" id="KJ489010">
    <property type="protein sequence ID" value="AHV83032.1"/>
    <property type="molecule type" value="Genomic_DNA"/>
</dbReference>
<dbReference type="OrthoDB" id="8479at10239"/>
<evidence type="ECO:0000313" key="3">
    <source>
        <dbReference type="Proteomes" id="UP000019791"/>
    </source>
</evidence>
<dbReference type="Pfam" id="PF24083">
    <property type="entry name" value="Phage_ssDNA_bind"/>
    <property type="match status" value="1"/>
</dbReference>
<accession>X4YE63</accession>